<sequence length="526" mass="58435">MSSVHEEKIAVLGDVRDEIQNMDSATEKTSAVHVIHEMNVLGLSDDDVNFYHSVTEEERKRITRKIDIRLVPMLSMLYLFAHLDRANIGNAKIEGMDKDLKLTNIKWNISLSMFFVLYILLEVPCNFYLNRINRPSIYVGIITTLWGTVMTLHGVVQNFAGLVTLRLLLGALEAGFFPAAMYLCSFWYMPRDFSSRMAYFYWASALSGAFSGLLAAGIAQMDGLGGYQGWRWIFIIEGIGTVCIGSLSFFLLIDSPKLSTKWLSPKETRFLEIQLIVKEGGQVNGAVESKIRWKDLRPVLTNWRLYFQGFIVFTQATCSYALKFTLPTITKSMGFTNTNAQLMTVPPFIVGAISAIVFSKISDHFCWRMPFVLVTLLTLSVGYSIIISMNGVISGSHVGLAYFAIMLATTGIYPLSPAVTAWTVNNLAPAKSRALGLALYASMLNLGGIPGSFIFFDADAPAYNTGFGLCLALGLTSCIVALVLEFSFVAANRKRAQLNMDDIRAKHSPEELLQMGNKSPLFKYIL</sequence>
<comment type="subcellular location">
    <subcellularLocation>
        <location evidence="1">Membrane</location>
        <topology evidence="1">Multi-pass membrane protein</topology>
    </subcellularLocation>
</comment>
<feature type="transmembrane region" description="Helical" evidence="6">
    <location>
        <begin position="462"/>
        <end position="490"/>
    </location>
</feature>
<dbReference type="PANTHER" id="PTHR43791">
    <property type="entry name" value="PERMEASE-RELATED"/>
    <property type="match status" value="1"/>
</dbReference>
<dbReference type="InterPro" id="IPR036259">
    <property type="entry name" value="MFS_trans_sf"/>
</dbReference>
<dbReference type="PROSITE" id="PS50850">
    <property type="entry name" value="MFS"/>
    <property type="match status" value="1"/>
</dbReference>
<keyword evidence="5 6" id="KW-0472">Membrane</keyword>
<reference evidence="8" key="1">
    <citation type="submission" date="2022-10" db="EMBL/GenBank/DDBJ databases">
        <title>Tapping the CABI collections for fungal endophytes: first genome assemblies for Collariella, Neodidymelliopsis, Ascochyta clinopodiicola, Didymella pomorum, Didymosphaeria variabile, Neocosmospora piperis and Neocucurbitaria cava.</title>
        <authorList>
            <person name="Hill R."/>
        </authorList>
    </citation>
    <scope>NUCLEOTIDE SEQUENCE</scope>
    <source>
        <strain evidence="8">IMI 355082</strain>
    </source>
</reference>
<dbReference type="FunFam" id="1.20.1250.20:FF:000034">
    <property type="entry name" value="MFS general substrate transporter"/>
    <property type="match status" value="1"/>
</dbReference>
<evidence type="ECO:0000256" key="5">
    <source>
        <dbReference type="ARBA" id="ARBA00023136"/>
    </source>
</evidence>
<dbReference type="InterPro" id="IPR011701">
    <property type="entry name" value="MFS"/>
</dbReference>
<dbReference type="SUPFAM" id="SSF103473">
    <property type="entry name" value="MFS general substrate transporter"/>
    <property type="match status" value="1"/>
</dbReference>
<name>A0A9W8YN92_9PEZI</name>
<dbReference type="OrthoDB" id="2962993at2759"/>
<feature type="transmembrane region" description="Helical" evidence="6">
    <location>
        <begin position="109"/>
        <end position="129"/>
    </location>
</feature>
<evidence type="ECO:0000313" key="8">
    <source>
        <dbReference type="EMBL" id="KAJ4386765.1"/>
    </source>
</evidence>
<dbReference type="Proteomes" id="UP001140453">
    <property type="component" value="Unassembled WGS sequence"/>
</dbReference>
<keyword evidence="9" id="KW-1185">Reference proteome</keyword>
<protein>
    <recommendedName>
        <fullName evidence="7">Major facilitator superfamily (MFS) profile domain-containing protein</fullName>
    </recommendedName>
</protein>
<organism evidence="8 9">
    <name type="scientific">Gnomoniopsis smithogilvyi</name>
    <dbReference type="NCBI Taxonomy" id="1191159"/>
    <lineage>
        <taxon>Eukaryota</taxon>
        <taxon>Fungi</taxon>
        <taxon>Dikarya</taxon>
        <taxon>Ascomycota</taxon>
        <taxon>Pezizomycotina</taxon>
        <taxon>Sordariomycetes</taxon>
        <taxon>Sordariomycetidae</taxon>
        <taxon>Diaporthales</taxon>
        <taxon>Gnomoniaceae</taxon>
        <taxon>Gnomoniopsis</taxon>
    </lineage>
</organism>
<evidence type="ECO:0000313" key="9">
    <source>
        <dbReference type="Proteomes" id="UP001140453"/>
    </source>
</evidence>
<dbReference type="AlphaFoldDB" id="A0A9W8YN92"/>
<dbReference type="PANTHER" id="PTHR43791:SF54">
    <property type="entry name" value="MAJOR FACILITATOR SUPERFAMILY (MFS) PROFILE DOMAIN-CONTAINING PROTEIN-RELATED"/>
    <property type="match status" value="1"/>
</dbReference>
<evidence type="ECO:0000256" key="6">
    <source>
        <dbReference type="SAM" id="Phobius"/>
    </source>
</evidence>
<evidence type="ECO:0000256" key="4">
    <source>
        <dbReference type="ARBA" id="ARBA00022989"/>
    </source>
</evidence>
<keyword evidence="3 6" id="KW-0812">Transmembrane</keyword>
<feature type="transmembrane region" description="Helical" evidence="6">
    <location>
        <begin position="303"/>
        <end position="322"/>
    </location>
</feature>
<feature type="transmembrane region" description="Helical" evidence="6">
    <location>
        <begin position="399"/>
        <end position="422"/>
    </location>
</feature>
<evidence type="ECO:0000256" key="1">
    <source>
        <dbReference type="ARBA" id="ARBA00004141"/>
    </source>
</evidence>
<dbReference type="GO" id="GO:0016020">
    <property type="term" value="C:membrane"/>
    <property type="evidence" value="ECO:0007669"/>
    <property type="project" value="UniProtKB-SubCell"/>
</dbReference>
<accession>A0A9W8YN92</accession>
<dbReference type="Pfam" id="PF07690">
    <property type="entry name" value="MFS_1"/>
    <property type="match status" value="1"/>
</dbReference>
<evidence type="ECO:0000256" key="3">
    <source>
        <dbReference type="ARBA" id="ARBA00022692"/>
    </source>
</evidence>
<feature type="domain" description="Major facilitator superfamily (MFS) profile" evidence="7">
    <location>
        <begin position="70"/>
        <end position="495"/>
    </location>
</feature>
<dbReference type="Gene3D" id="1.20.1250.20">
    <property type="entry name" value="MFS general substrate transporter like domains"/>
    <property type="match status" value="2"/>
</dbReference>
<feature type="transmembrane region" description="Helical" evidence="6">
    <location>
        <begin position="200"/>
        <end position="220"/>
    </location>
</feature>
<feature type="transmembrane region" description="Helical" evidence="6">
    <location>
        <begin position="136"/>
        <end position="155"/>
    </location>
</feature>
<feature type="transmembrane region" description="Helical" evidence="6">
    <location>
        <begin position="371"/>
        <end position="393"/>
    </location>
</feature>
<keyword evidence="2" id="KW-0813">Transport</keyword>
<gene>
    <name evidence="8" type="ORF">N0V93_009663</name>
</gene>
<proteinExistence type="predicted"/>
<feature type="transmembrane region" description="Helical" evidence="6">
    <location>
        <begin position="232"/>
        <end position="253"/>
    </location>
</feature>
<feature type="transmembrane region" description="Helical" evidence="6">
    <location>
        <begin position="342"/>
        <end position="359"/>
    </location>
</feature>
<dbReference type="GO" id="GO:0022857">
    <property type="term" value="F:transmembrane transporter activity"/>
    <property type="evidence" value="ECO:0007669"/>
    <property type="project" value="InterPro"/>
</dbReference>
<evidence type="ECO:0000259" key="7">
    <source>
        <dbReference type="PROSITE" id="PS50850"/>
    </source>
</evidence>
<dbReference type="InterPro" id="IPR020846">
    <property type="entry name" value="MFS_dom"/>
</dbReference>
<dbReference type="EMBL" id="JAPEVB010000006">
    <property type="protein sequence ID" value="KAJ4386765.1"/>
    <property type="molecule type" value="Genomic_DNA"/>
</dbReference>
<dbReference type="FunFam" id="1.20.1250.20:FF:000013">
    <property type="entry name" value="MFS general substrate transporter"/>
    <property type="match status" value="1"/>
</dbReference>
<feature type="transmembrane region" description="Helical" evidence="6">
    <location>
        <begin position="434"/>
        <end position="456"/>
    </location>
</feature>
<keyword evidence="4 6" id="KW-1133">Transmembrane helix</keyword>
<feature type="transmembrane region" description="Helical" evidence="6">
    <location>
        <begin position="167"/>
        <end position="188"/>
    </location>
</feature>
<comment type="caution">
    <text evidence="8">The sequence shown here is derived from an EMBL/GenBank/DDBJ whole genome shotgun (WGS) entry which is preliminary data.</text>
</comment>
<evidence type="ECO:0000256" key="2">
    <source>
        <dbReference type="ARBA" id="ARBA00022448"/>
    </source>
</evidence>